<keyword evidence="1" id="KW-0472">Membrane</keyword>
<evidence type="ECO:0000313" key="3">
    <source>
        <dbReference type="Proteomes" id="UP000886818"/>
    </source>
</evidence>
<feature type="transmembrane region" description="Helical" evidence="1">
    <location>
        <begin position="129"/>
        <end position="153"/>
    </location>
</feature>
<dbReference type="InterPro" id="IPR009577">
    <property type="entry name" value="Sm_multidrug_ex"/>
</dbReference>
<dbReference type="Proteomes" id="UP000886818">
    <property type="component" value="Chromosome"/>
</dbReference>
<dbReference type="PANTHER" id="PTHR36007">
    <property type="entry name" value="TRANSPORT PROTEIN-RELATED"/>
    <property type="match status" value="1"/>
</dbReference>
<dbReference type="Pfam" id="PF06695">
    <property type="entry name" value="Sm_multidrug_ex"/>
    <property type="match status" value="1"/>
</dbReference>
<evidence type="ECO:0000256" key="1">
    <source>
        <dbReference type="SAM" id="Phobius"/>
    </source>
</evidence>
<feature type="transmembrane region" description="Helical" evidence="1">
    <location>
        <begin position="98"/>
        <end position="123"/>
    </location>
</feature>
<accession>A0ABX8R800</accession>
<protein>
    <submittedName>
        <fullName evidence="2">Small multi-drug export protein</fullName>
    </submittedName>
</protein>
<name>A0ABX8R800_9CLOT</name>
<sequence length="155" mass="17174">MEQILTYISNEIMVLLVAAMPLMELRGAIPIGVSLGITPLHATILGLFGSMIPVPFLLLLLKPIFIKMKKHPYWRKLVDWITKRTLRKTEKVHKYKSLGLLLFVAVPLPTTGVWTGAIAASLLNIPFKQAFTAIFMGNTIAALIIMTISHVAVNL</sequence>
<reference evidence="2" key="1">
    <citation type="submission" date="2021-07" db="EMBL/GenBank/DDBJ databases">
        <title>Complete genome sequence of Crassaminicella sp. 143-21, isolated from a deep-sea hydrothermal vent.</title>
        <authorList>
            <person name="Li X."/>
        </authorList>
    </citation>
    <scope>NUCLEOTIDE SEQUENCE</scope>
    <source>
        <strain evidence="2">143-21</strain>
    </source>
</reference>
<gene>
    <name evidence="2" type="ORF">KVH43_07040</name>
</gene>
<dbReference type="EMBL" id="CP078093">
    <property type="protein sequence ID" value="QXM05157.1"/>
    <property type="molecule type" value="Genomic_DNA"/>
</dbReference>
<keyword evidence="1" id="KW-0812">Transmembrane</keyword>
<feature type="transmembrane region" description="Helical" evidence="1">
    <location>
        <begin position="12"/>
        <end position="33"/>
    </location>
</feature>
<organism evidence="2 3">
    <name type="scientific">Crassaminicella indica</name>
    <dbReference type="NCBI Taxonomy" id="2855394"/>
    <lineage>
        <taxon>Bacteria</taxon>
        <taxon>Bacillati</taxon>
        <taxon>Bacillota</taxon>
        <taxon>Clostridia</taxon>
        <taxon>Eubacteriales</taxon>
        <taxon>Clostridiaceae</taxon>
        <taxon>Crassaminicella</taxon>
    </lineage>
</organism>
<feature type="transmembrane region" description="Helical" evidence="1">
    <location>
        <begin position="39"/>
        <end position="61"/>
    </location>
</feature>
<dbReference type="PANTHER" id="PTHR36007:SF2">
    <property type="entry name" value="TRANSPORT PROTEIN-RELATED"/>
    <property type="match status" value="1"/>
</dbReference>
<keyword evidence="1" id="KW-1133">Transmembrane helix</keyword>
<evidence type="ECO:0000313" key="2">
    <source>
        <dbReference type="EMBL" id="QXM05157.1"/>
    </source>
</evidence>
<keyword evidence="3" id="KW-1185">Reference proteome</keyword>
<dbReference type="RefSeq" id="WP_218281857.1">
    <property type="nucleotide sequence ID" value="NZ_CP078093.1"/>
</dbReference>
<proteinExistence type="predicted"/>